<keyword evidence="5" id="KW-1185">Reference proteome</keyword>
<evidence type="ECO:0000256" key="1">
    <source>
        <dbReference type="SAM" id="MobiDB-lite"/>
    </source>
</evidence>
<feature type="domain" description="Urease accessory protein UreH-like transmembrane" evidence="3">
    <location>
        <begin position="9"/>
        <end position="213"/>
    </location>
</feature>
<keyword evidence="2" id="KW-0812">Transmembrane</keyword>
<gene>
    <name evidence="4" type="ORF">FDY93_18750</name>
</gene>
<dbReference type="Proteomes" id="UP000306791">
    <property type="component" value="Unassembled WGS sequence"/>
</dbReference>
<dbReference type="RefSeq" id="WP_138237287.1">
    <property type="nucleotide sequence ID" value="NZ_CP185860.1"/>
</dbReference>
<dbReference type="InterPro" id="IPR039447">
    <property type="entry name" value="UreH-like_TM_dom"/>
</dbReference>
<sequence>MPEWSSLAAALAIGFLGSSHCIGMCGGISGALGLAVPGQKPAWRRLLGYSAGRVASYTLMGLLVGLLGAYLATDIANSLAPLRLAAGVMLIAMALYLADWWRGLTRLERAGAVLWRGIQPLSRKLLPVSSTPQAVALGALWGWLPCGLVYSALTFALAQGSGGQAALSMLAFGVGTLPAVLATGFAATRLRNIVRRSGVRLTMAALVLLFGIWTIWGALGHQGHGDHGAHSNHSAGHIHAPEHDVDHDSGQNSAPPHHSEPVEHHFVPANSSQEEERDDRHGGHHHNPHPGENSGAGSAD</sequence>
<feature type="compositionally biased region" description="Basic and acidic residues" evidence="1">
    <location>
        <begin position="239"/>
        <end position="249"/>
    </location>
</feature>
<organism evidence="4 5">
    <name type="scientific">Microbulbifer harenosus</name>
    <dbReference type="NCBI Taxonomy" id="2576840"/>
    <lineage>
        <taxon>Bacteria</taxon>
        <taxon>Pseudomonadati</taxon>
        <taxon>Pseudomonadota</taxon>
        <taxon>Gammaproteobacteria</taxon>
        <taxon>Cellvibrionales</taxon>
        <taxon>Microbulbiferaceae</taxon>
        <taxon>Microbulbifer</taxon>
    </lineage>
</organism>
<reference evidence="4 5" key="1">
    <citation type="submission" date="2019-05" db="EMBL/GenBank/DDBJ databases">
        <title>Microbulbifer harenosus sp. nov., an alginate-degrading bacterium isolated from coastal sand.</title>
        <authorList>
            <person name="Huang H."/>
            <person name="Mo K."/>
            <person name="Bao S."/>
        </authorList>
    </citation>
    <scope>NUCLEOTIDE SEQUENCE [LARGE SCALE GENOMIC DNA]</scope>
    <source>
        <strain evidence="4 5">HB161719</strain>
    </source>
</reference>
<feature type="transmembrane region" description="Helical" evidence="2">
    <location>
        <begin position="199"/>
        <end position="219"/>
    </location>
</feature>
<feature type="transmembrane region" description="Helical" evidence="2">
    <location>
        <begin position="80"/>
        <end position="98"/>
    </location>
</feature>
<dbReference type="Pfam" id="PF13386">
    <property type="entry name" value="DsbD_2"/>
    <property type="match status" value="1"/>
</dbReference>
<accession>A0ABY2UDD6</accession>
<dbReference type="PANTHER" id="PTHR42208">
    <property type="entry name" value="HEAVY METAL TRANSPORTER-RELATED"/>
    <property type="match status" value="1"/>
</dbReference>
<protein>
    <submittedName>
        <fullName evidence="4">Sulfite exporter TauE/SafE family protein</fullName>
    </submittedName>
</protein>
<evidence type="ECO:0000256" key="2">
    <source>
        <dbReference type="SAM" id="Phobius"/>
    </source>
</evidence>
<evidence type="ECO:0000313" key="5">
    <source>
        <dbReference type="Proteomes" id="UP000306791"/>
    </source>
</evidence>
<keyword evidence="2" id="KW-1133">Transmembrane helix</keyword>
<feature type="compositionally biased region" description="Basic and acidic residues" evidence="1">
    <location>
        <begin position="257"/>
        <end position="266"/>
    </location>
</feature>
<evidence type="ECO:0000313" key="4">
    <source>
        <dbReference type="EMBL" id="TLM73658.1"/>
    </source>
</evidence>
<keyword evidence="2" id="KW-0472">Membrane</keyword>
<dbReference type="PANTHER" id="PTHR42208:SF1">
    <property type="entry name" value="HEAVY METAL TRANSPORTER"/>
    <property type="match status" value="1"/>
</dbReference>
<comment type="caution">
    <text evidence="4">The sequence shown here is derived from an EMBL/GenBank/DDBJ whole genome shotgun (WGS) entry which is preliminary data.</text>
</comment>
<feature type="transmembrane region" description="Helical" evidence="2">
    <location>
        <begin position="54"/>
        <end position="73"/>
    </location>
</feature>
<evidence type="ECO:0000259" key="3">
    <source>
        <dbReference type="Pfam" id="PF13386"/>
    </source>
</evidence>
<name>A0ABY2UDD6_9GAMM</name>
<feature type="transmembrane region" description="Helical" evidence="2">
    <location>
        <begin position="134"/>
        <end position="158"/>
    </location>
</feature>
<proteinExistence type="predicted"/>
<feature type="region of interest" description="Disordered" evidence="1">
    <location>
        <begin position="223"/>
        <end position="300"/>
    </location>
</feature>
<feature type="transmembrane region" description="Helical" evidence="2">
    <location>
        <begin position="165"/>
        <end position="187"/>
    </location>
</feature>
<dbReference type="EMBL" id="VANI01000025">
    <property type="protein sequence ID" value="TLM73658.1"/>
    <property type="molecule type" value="Genomic_DNA"/>
</dbReference>